<dbReference type="SMART" id="SM00387">
    <property type="entry name" value="HATPase_c"/>
    <property type="match status" value="1"/>
</dbReference>
<sequence length="1059" mass="117042">MKKAMMVVALTALGYFLLGVAGLAVSIPPGYATIIWPAAGLAVTAVMLFPRQAPWGVFIGSLLVNIWATWSNYQTIAWLLPTLIALGSTLQSCVGAYLVRRFIGIPFLFHQTRLVFRFLFLAGILSTLIGASVGSLSLLSLGIINKEDFLTNWLIWWGGDMMGVLVIVPWLAACFPRFFGNDFKHPFRLLGCFLFVLSITAALSLASSYSEWSKQKKEFRTNAELLEVLLNNRIKNTVDMLYSFVGLVNGSKNIEAREFDVFADSVIAREDSIFAVSLNFAVSGDDIPRFERETQKSYPNNVFQVKERGIDGTLLPVSPRSQHIVVTFLSPLKGNEAALGYDVYSQSDRRFALDQAISAKQVFPTAPIKMVQNTDGVLLFLPFFHNTTGDFLGVATAAIGLESLTDTIFQRGLLPNTDLYLVDLHEGVHEGVHEPTLIAKSESANLPLNALLARYKADDFNHAVCLDIMIGAKKWRLFQISESYFFKQPWIVQFILVCGFLVMGLFGWFLLIVGSHAAEVESKVQLRTKDLRLANESLKASELEQSKAKEEAEEANRAKSEFLANMSHEIRTPLNGVIGCLSLLMSTKLEAEQAHLAKLSQHSAESLLDIINDILDLSKIEMGNLVLEKHAFELQDLIEEVTHLFVLKAEEKGIVLNSPATPIPELSLIGDRLRLKQVLVNLMGNAIKFTQDGEVALRIIVESLADDTITLRVSIVDTGIGISKESQKHLFHRFQQADGSTTRKFGGTGLGLAISKEIVDVMGGDIGLTSAEGEGATFWFNVPLAFEPSVVPPKKISHDVNVTLVYRNKTGREYISALLDSFGVTYDSYDSLAHAITEGKWTSHAVLMDLDALQHAASSDVLVFDNLCQKQQLKRVLFHSRNNVDYDLESYTESLVKPIFRHSLLNVLEKLKPLREGDLSMAVKEVETTPEGRPIFNAKVLLAEDNLTNQIVACGLLKLYGVEVVVAENGQKAVELAQSTQFDLIFMDCQMPIMDGYEATRTIRQLIDGKTPADVAIVALSANAMKGDEDECFAAGMNAHIAKPISQDKLISILKKWLP</sequence>
<dbReference type="Pfam" id="PF00512">
    <property type="entry name" value="HisKA"/>
    <property type="match status" value="1"/>
</dbReference>
<dbReference type="SUPFAM" id="SSF55874">
    <property type="entry name" value="ATPase domain of HSP90 chaperone/DNA topoisomerase II/histidine kinase"/>
    <property type="match status" value="1"/>
</dbReference>
<dbReference type="SUPFAM" id="SSF52172">
    <property type="entry name" value="CheY-like"/>
    <property type="match status" value="1"/>
</dbReference>
<dbReference type="InterPro" id="IPR001789">
    <property type="entry name" value="Sig_transdc_resp-reg_receiver"/>
</dbReference>
<evidence type="ECO:0000256" key="6">
    <source>
        <dbReference type="ARBA" id="ARBA00022692"/>
    </source>
</evidence>
<dbReference type="Pfam" id="PF03924">
    <property type="entry name" value="CHASE"/>
    <property type="match status" value="1"/>
</dbReference>
<evidence type="ECO:0000259" key="14">
    <source>
        <dbReference type="PROSITE" id="PS50839"/>
    </source>
</evidence>
<evidence type="ECO:0000256" key="4">
    <source>
        <dbReference type="ARBA" id="ARBA00022475"/>
    </source>
</evidence>
<feature type="domain" description="CHASE" evidence="14">
    <location>
        <begin position="250"/>
        <end position="408"/>
    </location>
</feature>
<feature type="transmembrane region" description="Helical" evidence="11">
    <location>
        <begin position="118"/>
        <end position="143"/>
    </location>
</feature>
<keyword evidence="4" id="KW-1003">Cell membrane</keyword>
<keyword evidence="10" id="KW-0175">Coiled coil</keyword>
<comment type="caution">
    <text evidence="15">The sequence shown here is derived from an EMBL/GenBank/DDBJ whole genome shotgun (WGS) entry which is preliminary data.</text>
</comment>
<dbReference type="InterPro" id="IPR011006">
    <property type="entry name" value="CheY-like_superfamily"/>
</dbReference>
<reference evidence="15 16" key="1">
    <citation type="submission" date="2024-05" db="EMBL/GenBank/DDBJ databases">
        <authorList>
            <person name="Busch G.E."/>
            <person name="Sharma I."/>
        </authorList>
    </citation>
    <scope>NUCLEOTIDE SEQUENCE [LARGE SCALE GENOMIC DNA]</scope>
    <source>
        <strain evidence="15 16">23GB23</strain>
    </source>
</reference>
<comment type="subcellular location">
    <subcellularLocation>
        <location evidence="2">Cell membrane</location>
        <topology evidence="2">Multi-pass membrane protein</topology>
    </subcellularLocation>
</comment>
<dbReference type="Pfam" id="PF02518">
    <property type="entry name" value="HATPase_c"/>
    <property type="match status" value="1"/>
</dbReference>
<proteinExistence type="predicted"/>
<name>A0ABV0L0V9_9GAMM</name>
<dbReference type="InterPro" id="IPR006189">
    <property type="entry name" value="CHASE_dom"/>
</dbReference>
<evidence type="ECO:0000256" key="7">
    <source>
        <dbReference type="ARBA" id="ARBA00022989"/>
    </source>
</evidence>
<dbReference type="InterPro" id="IPR036097">
    <property type="entry name" value="HisK_dim/P_sf"/>
</dbReference>
<feature type="transmembrane region" description="Helical" evidence="11">
    <location>
        <begin position="490"/>
        <end position="513"/>
    </location>
</feature>
<dbReference type="CDD" id="cd17546">
    <property type="entry name" value="REC_hyHK_CKI1_RcsC-like"/>
    <property type="match status" value="1"/>
</dbReference>
<dbReference type="Gene3D" id="1.10.287.130">
    <property type="match status" value="1"/>
</dbReference>
<dbReference type="PROSITE" id="PS50110">
    <property type="entry name" value="RESPONSE_REGULATORY"/>
    <property type="match status" value="1"/>
</dbReference>
<keyword evidence="15" id="KW-0547">Nucleotide-binding</keyword>
<feature type="coiled-coil region" evidence="10">
    <location>
        <begin position="531"/>
        <end position="565"/>
    </location>
</feature>
<feature type="domain" description="Histidine kinase" evidence="12">
    <location>
        <begin position="565"/>
        <end position="786"/>
    </location>
</feature>
<dbReference type="GO" id="GO:0005524">
    <property type="term" value="F:ATP binding"/>
    <property type="evidence" value="ECO:0007669"/>
    <property type="project" value="UniProtKB-KW"/>
</dbReference>
<dbReference type="RefSeq" id="WP_348577103.1">
    <property type="nucleotide sequence ID" value="NZ_JBDYKN010000009.1"/>
</dbReference>
<comment type="catalytic activity">
    <reaction evidence="1">
        <text>ATP + protein L-histidine = ADP + protein N-phospho-L-histidine.</text>
        <dbReference type="EC" id="2.7.13.3"/>
    </reaction>
</comment>
<dbReference type="EC" id="2.7.13.3" evidence="3"/>
<evidence type="ECO:0000256" key="9">
    <source>
        <dbReference type="PROSITE-ProRule" id="PRU00169"/>
    </source>
</evidence>
<keyword evidence="15" id="KW-0067">ATP-binding</keyword>
<gene>
    <name evidence="15" type="ORF">ABKW32_11305</name>
</gene>
<dbReference type="Gene3D" id="3.30.450.350">
    <property type="entry name" value="CHASE domain"/>
    <property type="match status" value="1"/>
</dbReference>
<evidence type="ECO:0000259" key="13">
    <source>
        <dbReference type="PROSITE" id="PS50110"/>
    </source>
</evidence>
<dbReference type="SMART" id="SM00448">
    <property type="entry name" value="REC"/>
    <property type="match status" value="1"/>
</dbReference>
<evidence type="ECO:0000256" key="5">
    <source>
        <dbReference type="ARBA" id="ARBA00022553"/>
    </source>
</evidence>
<dbReference type="PROSITE" id="PS50109">
    <property type="entry name" value="HIS_KIN"/>
    <property type="match status" value="1"/>
</dbReference>
<evidence type="ECO:0000256" key="2">
    <source>
        <dbReference type="ARBA" id="ARBA00004651"/>
    </source>
</evidence>
<dbReference type="Gene3D" id="3.30.565.10">
    <property type="entry name" value="Histidine kinase-like ATPase, C-terminal domain"/>
    <property type="match status" value="1"/>
</dbReference>
<dbReference type="InterPro" id="IPR003594">
    <property type="entry name" value="HATPase_dom"/>
</dbReference>
<feature type="transmembrane region" description="Helical" evidence="11">
    <location>
        <begin position="76"/>
        <end position="98"/>
    </location>
</feature>
<dbReference type="EMBL" id="JBDYKN010000009">
    <property type="protein sequence ID" value="MEP7730036.1"/>
    <property type="molecule type" value="Genomic_DNA"/>
</dbReference>
<dbReference type="Pfam" id="PF05231">
    <property type="entry name" value="MASE1"/>
    <property type="match status" value="1"/>
</dbReference>
<dbReference type="SMART" id="SM00388">
    <property type="entry name" value="HisKA"/>
    <property type="match status" value="1"/>
</dbReference>
<dbReference type="SUPFAM" id="SSF47384">
    <property type="entry name" value="Homodimeric domain of signal transducing histidine kinase"/>
    <property type="match status" value="1"/>
</dbReference>
<evidence type="ECO:0000256" key="1">
    <source>
        <dbReference type="ARBA" id="ARBA00000085"/>
    </source>
</evidence>
<keyword evidence="7 11" id="KW-1133">Transmembrane helix</keyword>
<feature type="transmembrane region" description="Helical" evidence="11">
    <location>
        <begin position="187"/>
        <end position="209"/>
    </location>
</feature>
<dbReference type="Gene3D" id="3.40.50.2300">
    <property type="match status" value="1"/>
</dbReference>
<evidence type="ECO:0000256" key="3">
    <source>
        <dbReference type="ARBA" id="ARBA00012438"/>
    </source>
</evidence>
<dbReference type="PANTHER" id="PTHR45339:SF5">
    <property type="entry name" value="HISTIDINE KINASE"/>
    <property type="match status" value="1"/>
</dbReference>
<organism evidence="15 16">
    <name type="scientific">Marinomonas primoryensis</name>
    <dbReference type="NCBI Taxonomy" id="178399"/>
    <lineage>
        <taxon>Bacteria</taxon>
        <taxon>Pseudomonadati</taxon>
        <taxon>Pseudomonadota</taxon>
        <taxon>Gammaproteobacteria</taxon>
        <taxon>Oceanospirillales</taxon>
        <taxon>Oceanospirillaceae</taxon>
        <taxon>Marinomonas</taxon>
    </lineage>
</organism>
<evidence type="ECO:0000256" key="10">
    <source>
        <dbReference type="SAM" id="Coils"/>
    </source>
</evidence>
<dbReference type="PRINTS" id="PR00344">
    <property type="entry name" value="BCTRLSENSOR"/>
</dbReference>
<dbReference type="InterPro" id="IPR036890">
    <property type="entry name" value="HATPase_C_sf"/>
</dbReference>
<dbReference type="CDD" id="cd00082">
    <property type="entry name" value="HisKA"/>
    <property type="match status" value="1"/>
</dbReference>
<evidence type="ECO:0000256" key="8">
    <source>
        <dbReference type="ARBA" id="ARBA00023136"/>
    </source>
</evidence>
<dbReference type="PANTHER" id="PTHR45339">
    <property type="entry name" value="HYBRID SIGNAL TRANSDUCTION HISTIDINE KINASE J"/>
    <property type="match status" value="1"/>
</dbReference>
<dbReference type="InterPro" id="IPR005467">
    <property type="entry name" value="His_kinase_dom"/>
</dbReference>
<dbReference type="InterPro" id="IPR042240">
    <property type="entry name" value="CHASE_sf"/>
</dbReference>
<dbReference type="InterPro" id="IPR004358">
    <property type="entry name" value="Sig_transdc_His_kin-like_C"/>
</dbReference>
<keyword evidence="8 11" id="KW-0472">Membrane</keyword>
<accession>A0ABV0L0V9</accession>
<feature type="domain" description="Response regulatory" evidence="13">
    <location>
        <begin position="939"/>
        <end position="1058"/>
    </location>
</feature>
<dbReference type="Proteomes" id="UP001471651">
    <property type="component" value="Unassembled WGS sequence"/>
</dbReference>
<dbReference type="CDD" id="cd16922">
    <property type="entry name" value="HATPase_EvgS-ArcB-TorS-like"/>
    <property type="match status" value="1"/>
</dbReference>
<dbReference type="SMART" id="SM01079">
    <property type="entry name" value="CHASE"/>
    <property type="match status" value="1"/>
</dbReference>
<evidence type="ECO:0000313" key="16">
    <source>
        <dbReference type="Proteomes" id="UP001471651"/>
    </source>
</evidence>
<evidence type="ECO:0000313" key="15">
    <source>
        <dbReference type="EMBL" id="MEP7730036.1"/>
    </source>
</evidence>
<evidence type="ECO:0000256" key="11">
    <source>
        <dbReference type="SAM" id="Phobius"/>
    </source>
</evidence>
<feature type="transmembrane region" description="Helical" evidence="11">
    <location>
        <begin position="55"/>
        <end position="70"/>
    </location>
</feature>
<evidence type="ECO:0000259" key="12">
    <source>
        <dbReference type="PROSITE" id="PS50109"/>
    </source>
</evidence>
<dbReference type="InterPro" id="IPR007895">
    <property type="entry name" value="MASE1"/>
</dbReference>
<dbReference type="Pfam" id="PF00072">
    <property type="entry name" value="Response_reg"/>
    <property type="match status" value="1"/>
</dbReference>
<dbReference type="PROSITE" id="PS50839">
    <property type="entry name" value="CHASE"/>
    <property type="match status" value="1"/>
</dbReference>
<protein>
    <recommendedName>
        <fullName evidence="3">histidine kinase</fullName>
        <ecNumber evidence="3">2.7.13.3</ecNumber>
    </recommendedName>
</protein>
<keyword evidence="16" id="KW-1185">Reference proteome</keyword>
<feature type="modified residue" description="4-aspartylphosphate" evidence="9">
    <location>
        <position position="988"/>
    </location>
</feature>
<keyword evidence="6 11" id="KW-0812">Transmembrane</keyword>
<keyword evidence="5 9" id="KW-0597">Phosphoprotein</keyword>
<dbReference type="InterPro" id="IPR003661">
    <property type="entry name" value="HisK_dim/P_dom"/>
</dbReference>
<feature type="transmembrane region" description="Helical" evidence="11">
    <location>
        <begin position="155"/>
        <end position="175"/>
    </location>
</feature>